<dbReference type="Proteomes" id="UP000316921">
    <property type="component" value="Chromosome"/>
</dbReference>
<dbReference type="PANTHER" id="PTHR38479:SF2">
    <property type="entry name" value="WINGED HELIX DNA-BINDING DOMAIN-CONTAINING PROTEIN"/>
    <property type="match status" value="1"/>
</dbReference>
<sequence>MSEAASASIPRSVERRAAIAAQGLGGREGEELEELVARTGFVRTLGGADAYLALLARMPGLRRQAVDAALASGALRVVPAVRGCIYLVAERHVALALHLAESLSRGRNARELARAGVQTEELLEVQAAIVELLGARGALSTQGLRKALPAGVVRGLGEVGKKLGLASTLPPALRQLEFAGRVERTPETDRIDHERYLWRIPDANPLERGGRPADDADAHRRLAELFVRASGVCSTASFVEWSGLGKRAAQAALVAASATPVELEGQPGPAFADAGLLEDAARLAGAEGPVAFLPCADNLVALRGGPARMVEAAFHDIAVPVWGRGKGSTLGDVKHAFARTIVAGGRIVGLWEYDPDGGRLALGLFDHDAKFDPIEVERRAAGVAEFLRDCLGHGRAMVNETDEHLRGRAALVSRLAAAH</sequence>
<dbReference type="InterPro" id="IPR009351">
    <property type="entry name" value="AlkZ-like"/>
</dbReference>
<dbReference type="Pfam" id="PF06224">
    <property type="entry name" value="AlkZ-like"/>
    <property type="match status" value="1"/>
</dbReference>
<reference evidence="1 2" key="1">
    <citation type="submission" date="2019-02" db="EMBL/GenBank/DDBJ databases">
        <title>Deep-cultivation of Planctomycetes and their phenomic and genomic characterization uncovers novel biology.</title>
        <authorList>
            <person name="Wiegand S."/>
            <person name="Jogler M."/>
            <person name="Boedeker C."/>
            <person name="Pinto D."/>
            <person name="Vollmers J."/>
            <person name="Rivas-Marin E."/>
            <person name="Kohn T."/>
            <person name="Peeters S.H."/>
            <person name="Heuer A."/>
            <person name="Rast P."/>
            <person name="Oberbeckmann S."/>
            <person name="Bunk B."/>
            <person name="Jeske O."/>
            <person name="Meyerdierks A."/>
            <person name="Storesund J.E."/>
            <person name="Kallscheuer N."/>
            <person name="Luecker S."/>
            <person name="Lage O.M."/>
            <person name="Pohl T."/>
            <person name="Merkel B.J."/>
            <person name="Hornburger P."/>
            <person name="Mueller R.-W."/>
            <person name="Bruemmer F."/>
            <person name="Labrenz M."/>
            <person name="Spormann A.M."/>
            <person name="Op den Camp H."/>
            <person name="Overmann J."/>
            <person name="Amann R."/>
            <person name="Jetten M.S.M."/>
            <person name="Mascher T."/>
            <person name="Medema M.H."/>
            <person name="Devos D.P."/>
            <person name="Kaster A.-K."/>
            <person name="Ovreas L."/>
            <person name="Rohde M."/>
            <person name="Galperin M.Y."/>
            <person name="Jogler C."/>
        </authorList>
    </citation>
    <scope>NUCLEOTIDE SEQUENCE [LARGE SCALE GENOMIC DNA]</scope>
    <source>
        <strain evidence="1 2">Pla133</strain>
    </source>
</reference>
<name>A0A518BDA3_9BACT</name>
<protein>
    <recommendedName>
        <fullName evidence="3">Winged helix DNA-binding domain-containing protein</fullName>
    </recommendedName>
</protein>
<dbReference type="RefSeq" id="WP_145061137.1">
    <property type="nucleotide sequence ID" value="NZ_CP036287.1"/>
</dbReference>
<dbReference type="PANTHER" id="PTHR38479">
    <property type="entry name" value="LMO0824 PROTEIN"/>
    <property type="match status" value="1"/>
</dbReference>
<dbReference type="EMBL" id="CP036287">
    <property type="protein sequence ID" value="QDU64958.1"/>
    <property type="molecule type" value="Genomic_DNA"/>
</dbReference>
<evidence type="ECO:0000313" key="1">
    <source>
        <dbReference type="EMBL" id="QDU64958.1"/>
    </source>
</evidence>
<accession>A0A518BDA3</accession>
<proteinExistence type="predicted"/>
<dbReference type="KEGG" id="pbap:Pla133_00190"/>
<evidence type="ECO:0000313" key="2">
    <source>
        <dbReference type="Proteomes" id="UP000316921"/>
    </source>
</evidence>
<evidence type="ECO:0008006" key="3">
    <source>
        <dbReference type="Google" id="ProtNLM"/>
    </source>
</evidence>
<dbReference type="AlphaFoldDB" id="A0A518BDA3"/>
<keyword evidence="2" id="KW-1185">Reference proteome</keyword>
<gene>
    <name evidence="1" type="ORF">Pla133_00190</name>
</gene>
<organism evidence="1 2">
    <name type="scientific">Engelhardtia mirabilis</name>
    <dbReference type="NCBI Taxonomy" id="2528011"/>
    <lineage>
        <taxon>Bacteria</taxon>
        <taxon>Pseudomonadati</taxon>
        <taxon>Planctomycetota</taxon>
        <taxon>Planctomycetia</taxon>
        <taxon>Planctomycetia incertae sedis</taxon>
        <taxon>Engelhardtia</taxon>
    </lineage>
</organism>